<sequence length="65" mass="7426">MYASDGSSLFPLYWTSNPSLVKVVDSGTMSQFEKDFVQFLELFDLIPFRDLLKDEGDDVTLKCIL</sequence>
<dbReference type="AlphaFoldDB" id="A0A392TRT2"/>
<proteinExistence type="predicted"/>
<reference evidence="1 2" key="1">
    <citation type="journal article" date="2018" name="Front. Plant Sci.">
        <title>Red Clover (Trifolium pratense) and Zigzag Clover (T. medium) - A Picture of Genomic Similarities and Differences.</title>
        <authorList>
            <person name="Dluhosova J."/>
            <person name="Istvanek J."/>
            <person name="Nedelnik J."/>
            <person name="Repkova J."/>
        </authorList>
    </citation>
    <scope>NUCLEOTIDE SEQUENCE [LARGE SCALE GENOMIC DNA]</scope>
    <source>
        <strain evidence="2">cv. 10/8</strain>
        <tissue evidence="1">Leaf</tissue>
    </source>
</reference>
<organism evidence="1 2">
    <name type="scientific">Trifolium medium</name>
    <dbReference type="NCBI Taxonomy" id="97028"/>
    <lineage>
        <taxon>Eukaryota</taxon>
        <taxon>Viridiplantae</taxon>
        <taxon>Streptophyta</taxon>
        <taxon>Embryophyta</taxon>
        <taxon>Tracheophyta</taxon>
        <taxon>Spermatophyta</taxon>
        <taxon>Magnoliopsida</taxon>
        <taxon>eudicotyledons</taxon>
        <taxon>Gunneridae</taxon>
        <taxon>Pentapetalae</taxon>
        <taxon>rosids</taxon>
        <taxon>fabids</taxon>
        <taxon>Fabales</taxon>
        <taxon>Fabaceae</taxon>
        <taxon>Papilionoideae</taxon>
        <taxon>50 kb inversion clade</taxon>
        <taxon>NPAAA clade</taxon>
        <taxon>Hologalegina</taxon>
        <taxon>IRL clade</taxon>
        <taxon>Trifolieae</taxon>
        <taxon>Trifolium</taxon>
    </lineage>
</organism>
<evidence type="ECO:0000313" key="2">
    <source>
        <dbReference type="Proteomes" id="UP000265520"/>
    </source>
</evidence>
<comment type="caution">
    <text evidence="1">The sequence shown here is derived from an EMBL/GenBank/DDBJ whole genome shotgun (WGS) entry which is preliminary data.</text>
</comment>
<dbReference type="Proteomes" id="UP000265520">
    <property type="component" value="Unassembled WGS sequence"/>
</dbReference>
<dbReference type="EMBL" id="LXQA010632205">
    <property type="protein sequence ID" value="MCI63167.1"/>
    <property type="molecule type" value="Genomic_DNA"/>
</dbReference>
<name>A0A392TRT2_9FABA</name>
<evidence type="ECO:0000313" key="1">
    <source>
        <dbReference type="EMBL" id="MCI63167.1"/>
    </source>
</evidence>
<protein>
    <submittedName>
        <fullName evidence="1">Uncharacterized protein</fullName>
    </submittedName>
</protein>
<accession>A0A392TRT2</accession>
<keyword evidence="2" id="KW-1185">Reference proteome</keyword>
<feature type="non-terminal residue" evidence="1">
    <location>
        <position position="65"/>
    </location>
</feature>